<keyword evidence="5 10" id="KW-0547">Nucleotide-binding</keyword>
<comment type="caution">
    <text evidence="12">The sequence shown here is derived from an EMBL/GenBank/DDBJ whole genome shotgun (WGS) entry which is preliminary data.</text>
</comment>
<dbReference type="SUPFAM" id="SSF81665">
    <property type="entry name" value="Calcium ATPase, transmembrane domain M"/>
    <property type="match status" value="1"/>
</dbReference>
<dbReference type="SUPFAM" id="SSF81653">
    <property type="entry name" value="Calcium ATPase, transduction domain A"/>
    <property type="match status" value="1"/>
</dbReference>
<dbReference type="NCBIfam" id="TIGR01494">
    <property type="entry name" value="ATPase_P-type"/>
    <property type="match status" value="1"/>
</dbReference>
<dbReference type="Gene3D" id="3.40.50.1000">
    <property type="entry name" value="HAD superfamily/HAD-like"/>
    <property type="match status" value="1"/>
</dbReference>
<dbReference type="CDD" id="cd02094">
    <property type="entry name" value="P-type_ATPase_Cu-like"/>
    <property type="match status" value="1"/>
</dbReference>
<dbReference type="InterPro" id="IPR001757">
    <property type="entry name" value="P_typ_ATPase"/>
</dbReference>
<dbReference type="EMBL" id="JAPYKS010000049">
    <property type="protein sequence ID" value="MEI9413093.1"/>
    <property type="molecule type" value="Genomic_DNA"/>
</dbReference>
<gene>
    <name evidence="12" type="ORF">O7A60_30765</name>
</gene>
<feature type="domain" description="TRASH" evidence="11">
    <location>
        <begin position="77"/>
        <end position="115"/>
    </location>
</feature>
<dbReference type="PANTHER" id="PTHR43520">
    <property type="entry name" value="ATP7, ISOFORM B"/>
    <property type="match status" value="1"/>
</dbReference>
<feature type="transmembrane region" description="Helical" evidence="10">
    <location>
        <begin position="284"/>
        <end position="302"/>
    </location>
</feature>
<keyword evidence="13" id="KW-1185">Reference proteome</keyword>
<dbReference type="Pfam" id="PF00702">
    <property type="entry name" value="Hydrolase"/>
    <property type="match status" value="1"/>
</dbReference>
<sequence length="839" mass="87442">MTHSEHDHHTHGSYGGCCAPKGAASDTVLRDPVCGMTVDPAAGKPTFEHGGRLYHFCSERCRSKFQAEPESHLTATDPVCGMSVDRATAKHFVRHEGQGFYFCSAGCKAKFEAAPQTYLGGRPAPAPVPKGTQYTCPMHPQIIRDKPGSCPICGMALEPTGVPTGDEGPNPELVDFTRRLWVSAVLSLPLLIIAMAPMVGLSLEGLVEDRAKVWIELVLASPVVLWAAFPFFHRGWDSILNRSPNMWTLISLGVGAAYLYSVAATLFPDIFPHQFRGHGGAVPVYFEAAAVIVALVFLGQVLELRAREKTGSAIRALLDLAPKTARRIAEDGSESDVPLDEVKTGERLRVRPGDAVPVDGTVLEGRSSIDESMITGEPLPVEKAEGDALTGGTLNKNGSLIMRAERIGAETTLSRIVELVAKAQRSRAPIQGLADRVSFYFVPAVVMVAIAAFIAWAVFGPQPSLIFAIVSAVSVLIIACPCALGLATPMSIMTATGRGAHAGVLIKEAAALERFAAVDTLIVDKTGTLTEGRPKLTDVVAASGFSEDELLVYAATLEKGSEHPLAEAIVDGAAQRGVKIAEAGSFEAVTGKGVSGTVSGKVSGKRVALGNAVMMADLAIDVSAILASVEALQGDGKTAMFVAVDGKLAGIVAVADPVKATTAEAIKALHDSGLRIIMATGDNERTAKAIAGRLGIDEVRAGLLPEQKAALVDELRGRGAGVAMAGDGVNDAPALAAADVGIAMGTGADVAVESAGITLVKGDLNGIVRARTLAQATIGNIRQNLFFAFLYNVLGVPVAAGVLYPLTGTLLSPMLAAAAMSLSSVSVIANALRLRTLKL</sequence>
<dbReference type="InterPro" id="IPR044492">
    <property type="entry name" value="P_typ_ATPase_HD_dom"/>
</dbReference>
<dbReference type="PANTHER" id="PTHR43520:SF8">
    <property type="entry name" value="P-TYPE CU(+) TRANSPORTER"/>
    <property type="match status" value="1"/>
</dbReference>
<evidence type="ECO:0000256" key="5">
    <source>
        <dbReference type="ARBA" id="ARBA00022741"/>
    </source>
</evidence>
<feature type="transmembrane region" description="Helical" evidence="10">
    <location>
        <begin position="810"/>
        <end position="832"/>
    </location>
</feature>
<comment type="subcellular location">
    <subcellularLocation>
        <location evidence="10">Cell membrane</location>
    </subcellularLocation>
    <subcellularLocation>
        <location evidence="1">Endomembrane system</location>
        <topology evidence="1">Multi-pass membrane protein</topology>
    </subcellularLocation>
</comment>
<dbReference type="InterPro" id="IPR007029">
    <property type="entry name" value="YHS_dom"/>
</dbReference>
<dbReference type="PRINTS" id="PR00943">
    <property type="entry name" value="CUATPASE"/>
</dbReference>
<dbReference type="Proteomes" id="UP001387293">
    <property type="component" value="Unassembled WGS sequence"/>
</dbReference>
<protein>
    <submittedName>
        <fullName evidence="12">Heavy metal translocating P-type ATPase</fullName>
    </submittedName>
</protein>
<dbReference type="Pfam" id="PF19335">
    <property type="entry name" value="HMBD"/>
    <property type="match status" value="1"/>
</dbReference>
<keyword evidence="8 10" id="KW-1133">Transmembrane helix</keyword>
<evidence type="ECO:0000256" key="3">
    <source>
        <dbReference type="ARBA" id="ARBA00022692"/>
    </source>
</evidence>
<accession>A0ABU8L662</accession>
<dbReference type="SFLD" id="SFLDG00002">
    <property type="entry name" value="C1.7:_P-type_atpase_like"/>
    <property type="match status" value="1"/>
</dbReference>
<dbReference type="SFLD" id="SFLDF00027">
    <property type="entry name" value="p-type_atpase"/>
    <property type="match status" value="1"/>
</dbReference>
<keyword evidence="6 10" id="KW-0067">ATP-binding</keyword>
<dbReference type="PRINTS" id="PR00119">
    <property type="entry name" value="CATATPASE"/>
</dbReference>
<dbReference type="Gene3D" id="2.70.150.10">
    <property type="entry name" value="Calcium-transporting ATPase, cytoplasmic transduction domain A"/>
    <property type="match status" value="1"/>
</dbReference>
<dbReference type="InterPro" id="IPR012348">
    <property type="entry name" value="RNR-like"/>
</dbReference>
<evidence type="ECO:0000256" key="4">
    <source>
        <dbReference type="ARBA" id="ARBA00022723"/>
    </source>
</evidence>
<evidence type="ECO:0000256" key="9">
    <source>
        <dbReference type="ARBA" id="ARBA00023136"/>
    </source>
</evidence>
<dbReference type="SMART" id="SM00746">
    <property type="entry name" value="TRASH"/>
    <property type="match status" value="2"/>
</dbReference>
<dbReference type="InterPro" id="IPR023214">
    <property type="entry name" value="HAD_sf"/>
</dbReference>
<proteinExistence type="inferred from homology"/>
<dbReference type="SUPFAM" id="SSF47240">
    <property type="entry name" value="Ferritin-like"/>
    <property type="match status" value="2"/>
</dbReference>
<keyword evidence="9 10" id="KW-0472">Membrane</keyword>
<feature type="domain" description="TRASH" evidence="11">
    <location>
        <begin position="31"/>
        <end position="69"/>
    </location>
</feature>
<dbReference type="InterPro" id="IPR027256">
    <property type="entry name" value="P-typ_ATPase_IB"/>
</dbReference>
<dbReference type="InterPro" id="IPR023299">
    <property type="entry name" value="ATPase_P-typ_cyto_dom_N"/>
</dbReference>
<dbReference type="InterPro" id="IPR059000">
    <property type="entry name" value="ATPase_P-type_domA"/>
</dbReference>
<reference evidence="12 13" key="1">
    <citation type="submission" date="2022-12" db="EMBL/GenBank/DDBJ databases">
        <authorList>
            <person name="Muema E."/>
        </authorList>
    </citation>
    <scope>NUCLEOTIDE SEQUENCE [LARGE SCALE GENOMIC DNA]</scope>
    <source>
        <strain evidence="13">1326</strain>
    </source>
</reference>
<feature type="transmembrane region" description="Helical" evidence="10">
    <location>
        <begin position="785"/>
        <end position="804"/>
    </location>
</feature>
<evidence type="ECO:0000256" key="2">
    <source>
        <dbReference type="ARBA" id="ARBA00006024"/>
    </source>
</evidence>
<dbReference type="SUPFAM" id="SSF56784">
    <property type="entry name" value="HAD-like"/>
    <property type="match status" value="1"/>
</dbReference>
<feature type="transmembrane region" description="Helical" evidence="10">
    <location>
        <begin position="180"/>
        <end position="201"/>
    </location>
</feature>
<dbReference type="InterPro" id="IPR008250">
    <property type="entry name" value="ATPase_P-typ_transduc_dom_A_sf"/>
</dbReference>
<evidence type="ECO:0000259" key="11">
    <source>
        <dbReference type="SMART" id="SM00746"/>
    </source>
</evidence>
<dbReference type="PROSITE" id="PS00154">
    <property type="entry name" value="ATPASE_E1_E2"/>
    <property type="match status" value="1"/>
</dbReference>
<dbReference type="Gene3D" id="3.40.1110.10">
    <property type="entry name" value="Calcium-transporting ATPase, cytoplasmic domain N"/>
    <property type="match status" value="1"/>
</dbReference>
<keyword evidence="10" id="KW-1003">Cell membrane</keyword>
<dbReference type="RefSeq" id="WP_337109420.1">
    <property type="nucleotide sequence ID" value="NZ_JAPYKS010000049.1"/>
</dbReference>
<comment type="similarity">
    <text evidence="2 10">Belongs to the cation transport ATPase (P-type) (TC 3.A.3) family. Type IB subfamily.</text>
</comment>
<dbReference type="InterPro" id="IPR011017">
    <property type="entry name" value="TRASH_dom"/>
</dbReference>
<dbReference type="InterPro" id="IPR009078">
    <property type="entry name" value="Ferritin-like_SF"/>
</dbReference>
<dbReference type="NCBIfam" id="TIGR01511">
    <property type="entry name" value="ATPase-IB1_Cu"/>
    <property type="match status" value="1"/>
</dbReference>
<feature type="transmembrane region" description="Helical" evidence="10">
    <location>
        <begin position="437"/>
        <end position="459"/>
    </location>
</feature>
<evidence type="ECO:0000256" key="6">
    <source>
        <dbReference type="ARBA" id="ARBA00022840"/>
    </source>
</evidence>
<dbReference type="InterPro" id="IPR045800">
    <property type="entry name" value="HMBD"/>
</dbReference>
<evidence type="ECO:0000256" key="7">
    <source>
        <dbReference type="ARBA" id="ARBA00022967"/>
    </source>
</evidence>
<dbReference type="Gene3D" id="1.10.620.20">
    <property type="entry name" value="Ribonucleotide Reductase, subunit A"/>
    <property type="match status" value="2"/>
</dbReference>
<dbReference type="NCBIfam" id="TIGR01525">
    <property type="entry name" value="ATPase-IB_hvy"/>
    <property type="match status" value="1"/>
</dbReference>
<evidence type="ECO:0000256" key="10">
    <source>
        <dbReference type="RuleBase" id="RU362081"/>
    </source>
</evidence>
<organism evidence="12 13">
    <name type="scientific">Mesorhizobium salmacidum</name>
    <dbReference type="NCBI Taxonomy" id="3015171"/>
    <lineage>
        <taxon>Bacteria</taxon>
        <taxon>Pseudomonadati</taxon>
        <taxon>Pseudomonadota</taxon>
        <taxon>Alphaproteobacteria</taxon>
        <taxon>Hyphomicrobiales</taxon>
        <taxon>Phyllobacteriaceae</taxon>
        <taxon>Mesorhizobium</taxon>
    </lineage>
</organism>
<dbReference type="Pfam" id="PF04945">
    <property type="entry name" value="YHS"/>
    <property type="match status" value="2"/>
</dbReference>
<evidence type="ECO:0000256" key="1">
    <source>
        <dbReference type="ARBA" id="ARBA00004127"/>
    </source>
</evidence>
<evidence type="ECO:0000313" key="12">
    <source>
        <dbReference type="EMBL" id="MEI9413093.1"/>
    </source>
</evidence>
<evidence type="ECO:0000313" key="13">
    <source>
        <dbReference type="Proteomes" id="UP001387293"/>
    </source>
</evidence>
<evidence type="ECO:0000256" key="8">
    <source>
        <dbReference type="ARBA" id="ARBA00022989"/>
    </source>
</evidence>
<keyword evidence="3 10" id="KW-0812">Transmembrane</keyword>
<feature type="transmembrane region" description="Helical" evidence="10">
    <location>
        <begin position="465"/>
        <end position="488"/>
    </location>
</feature>
<keyword evidence="4 10" id="KW-0479">Metal-binding</keyword>
<keyword evidence="7" id="KW-1278">Translocase</keyword>
<dbReference type="Pfam" id="PF00122">
    <property type="entry name" value="E1-E2_ATPase"/>
    <property type="match status" value="1"/>
</dbReference>
<feature type="transmembrane region" description="Helical" evidence="10">
    <location>
        <begin position="213"/>
        <end position="232"/>
    </location>
</feature>
<dbReference type="InterPro" id="IPR036412">
    <property type="entry name" value="HAD-like_sf"/>
</dbReference>
<dbReference type="InterPro" id="IPR023298">
    <property type="entry name" value="ATPase_P-typ_TM_dom_sf"/>
</dbReference>
<dbReference type="InterPro" id="IPR018303">
    <property type="entry name" value="ATPase_P-typ_P_site"/>
</dbReference>
<dbReference type="SFLD" id="SFLDS00003">
    <property type="entry name" value="Haloacid_Dehalogenase"/>
    <property type="match status" value="1"/>
</dbReference>
<name>A0ABU8L662_9HYPH</name>
<feature type="transmembrane region" description="Helical" evidence="10">
    <location>
        <begin position="244"/>
        <end position="264"/>
    </location>
</feature>